<dbReference type="PROSITE" id="PS50890">
    <property type="entry name" value="PUA"/>
    <property type="match status" value="1"/>
</dbReference>
<organism evidence="10 11">
    <name type="scientific">Candidatus Jacksonbacteria bacterium RIFCSPLOWO2_02_FULL_44_20</name>
    <dbReference type="NCBI Taxonomy" id="1798460"/>
    <lineage>
        <taxon>Bacteria</taxon>
        <taxon>Candidatus Jacksoniibacteriota</taxon>
    </lineage>
</organism>
<protein>
    <recommendedName>
        <fullName evidence="8">Glutamate 5-kinase</fullName>
        <ecNumber evidence="8">2.7.2.11</ecNumber>
    </recommendedName>
    <alternativeName>
        <fullName evidence="8">Gamma-glutamyl kinase</fullName>
        <shortName evidence="8">GK</shortName>
    </alternativeName>
</protein>
<keyword evidence="2 8" id="KW-0028">Amino-acid biosynthesis</keyword>
<evidence type="ECO:0000256" key="3">
    <source>
        <dbReference type="ARBA" id="ARBA00022650"/>
    </source>
</evidence>
<dbReference type="InterPro" id="IPR036974">
    <property type="entry name" value="PUA_sf"/>
</dbReference>
<feature type="binding site" evidence="8">
    <location>
        <position position="127"/>
    </location>
    <ligand>
        <name>substrate</name>
    </ligand>
</feature>
<evidence type="ECO:0000256" key="2">
    <source>
        <dbReference type="ARBA" id="ARBA00022605"/>
    </source>
</evidence>
<evidence type="ECO:0000256" key="5">
    <source>
        <dbReference type="ARBA" id="ARBA00022741"/>
    </source>
</evidence>
<evidence type="ECO:0000313" key="10">
    <source>
        <dbReference type="EMBL" id="OGY72710.1"/>
    </source>
</evidence>
<evidence type="ECO:0000256" key="1">
    <source>
        <dbReference type="ARBA" id="ARBA00022490"/>
    </source>
</evidence>
<comment type="pathway">
    <text evidence="8">Amino-acid biosynthesis; L-proline biosynthesis; L-glutamate 5-semialdehyde from L-glutamate: step 1/2.</text>
</comment>
<dbReference type="CDD" id="cd21157">
    <property type="entry name" value="PUA_G5K"/>
    <property type="match status" value="1"/>
</dbReference>
<dbReference type="SUPFAM" id="SSF88697">
    <property type="entry name" value="PUA domain-like"/>
    <property type="match status" value="1"/>
</dbReference>
<dbReference type="EMBL" id="MHJU01000025">
    <property type="protein sequence ID" value="OGY72710.1"/>
    <property type="molecule type" value="Genomic_DNA"/>
</dbReference>
<dbReference type="Gene3D" id="2.30.130.10">
    <property type="entry name" value="PUA domain"/>
    <property type="match status" value="1"/>
</dbReference>
<comment type="function">
    <text evidence="8">Catalyzes the transfer of a phosphate group to glutamate to form L-glutamate 5-phosphate.</text>
</comment>
<keyword evidence="7 8" id="KW-0067">ATP-binding</keyword>
<dbReference type="CDD" id="cd04242">
    <property type="entry name" value="AAK_G5K_ProB"/>
    <property type="match status" value="1"/>
</dbReference>
<dbReference type="GO" id="GO:0004349">
    <property type="term" value="F:glutamate 5-kinase activity"/>
    <property type="evidence" value="ECO:0007669"/>
    <property type="project" value="UniProtKB-UniRule"/>
</dbReference>
<dbReference type="InterPro" id="IPR036393">
    <property type="entry name" value="AceGlu_kinase-like_sf"/>
</dbReference>
<dbReference type="HAMAP" id="MF_00456">
    <property type="entry name" value="ProB"/>
    <property type="match status" value="1"/>
</dbReference>
<dbReference type="PIRSF" id="PIRSF000729">
    <property type="entry name" value="GK"/>
    <property type="match status" value="1"/>
</dbReference>
<feature type="binding site" evidence="8">
    <location>
        <position position="46"/>
    </location>
    <ligand>
        <name>substrate</name>
    </ligand>
</feature>
<comment type="similarity">
    <text evidence="8">Belongs to the glutamate 5-kinase family.</text>
</comment>
<feature type="domain" description="PUA" evidence="9">
    <location>
        <begin position="267"/>
        <end position="346"/>
    </location>
</feature>
<dbReference type="AlphaFoldDB" id="A0A1G2A9I5"/>
<dbReference type="InterPro" id="IPR001048">
    <property type="entry name" value="Asp/Glu/Uridylate_kinase"/>
</dbReference>
<dbReference type="InterPro" id="IPR015947">
    <property type="entry name" value="PUA-like_sf"/>
</dbReference>
<accession>A0A1G2A9I5</accession>
<dbReference type="InterPro" id="IPR041739">
    <property type="entry name" value="G5K_ProB"/>
</dbReference>
<dbReference type="Pfam" id="PF00696">
    <property type="entry name" value="AA_kinase"/>
    <property type="match status" value="1"/>
</dbReference>
<dbReference type="GO" id="GO:0003723">
    <property type="term" value="F:RNA binding"/>
    <property type="evidence" value="ECO:0007669"/>
    <property type="project" value="InterPro"/>
</dbReference>
<evidence type="ECO:0000259" key="9">
    <source>
        <dbReference type="SMART" id="SM00359"/>
    </source>
</evidence>
<feature type="binding site" evidence="8">
    <location>
        <begin position="158"/>
        <end position="159"/>
    </location>
    <ligand>
        <name>ATP</name>
        <dbReference type="ChEBI" id="CHEBI:30616"/>
    </ligand>
</feature>
<dbReference type="Gene3D" id="3.40.1160.10">
    <property type="entry name" value="Acetylglutamate kinase-like"/>
    <property type="match status" value="1"/>
</dbReference>
<dbReference type="InterPro" id="IPR005715">
    <property type="entry name" value="Glu_5kinase/COase_Synthase"/>
</dbReference>
<dbReference type="Proteomes" id="UP000178315">
    <property type="component" value="Unassembled WGS sequence"/>
</dbReference>
<evidence type="ECO:0000256" key="8">
    <source>
        <dbReference type="HAMAP-Rule" id="MF_00456"/>
    </source>
</evidence>
<dbReference type="InterPro" id="IPR011529">
    <property type="entry name" value="Glu_5kinase"/>
</dbReference>
<dbReference type="GO" id="GO:0055129">
    <property type="term" value="P:L-proline biosynthetic process"/>
    <property type="evidence" value="ECO:0007669"/>
    <property type="project" value="UniProtKB-UniRule"/>
</dbReference>
<dbReference type="GO" id="GO:0005524">
    <property type="term" value="F:ATP binding"/>
    <property type="evidence" value="ECO:0007669"/>
    <property type="project" value="UniProtKB-KW"/>
</dbReference>
<name>A0A1G2A9I5_9BACT</name>
<evidence type="ECO:0000313" key="11">
    <source>
        <dbReference type="Proteomes" id="UP000178315"/>
    </source>
</evidence>
<evidence type="ECO:0000256" key="4">
    <source>
        <dbReference type="ARBA" id="ARBA00022679"/>
    </source>
</evidence>
<keyword evidence="4 8" id="KW-0808">Transferase</keyword>
<comment type="caution">
    <text evidence="10">The sequence shown here is derived from an EMBL/GenBank/DDBJ whole genome shotgun (WGS) entry which is preliminary data.</text>
</comment>
<feature type="binding site" evidence="8">
    <location>
        <position position="6"/>
    </location>
    <ligand>
        <name>ATP</name>
        <dbReference type="ChEBI" id="CHEBI:30616"/>
    </ligand>
</feature>
<dbReference type="Pfam" id="PF01472">
    <property type="entry name" value="PUA"/>
    <property type="match status" value="1"/>
</dbReference>
<dbReference type="GO" id="GO:0005829">
    <property type="term" value="C:cytosol"/>
    <property type="evidence" value="ECO:0007669"/>
    <property type="project" value="TreeGrafter"/>
</dbReference>
<keyword evidence="3 8" id="KW-0641">Proline biosynthesis</keyword>
<dbReference type="UniPathway" id="UPA00098">
    <property type="reaction ID" value="UER00359"/>
</dbReference>
<dbReference type="PANTHER" id="PTHR43654">
    <property type="entry name" value="GLUTAMATE 5-KINASE"/>
    <property type="match status" value="1"/>
</dbReference>
<gene>
    <name evidence="8" type="primary">proB</name>
    <name evidence="10" type="ORF">A3H61_04695</name>
</gene>
<dbReference type="SMART" id="SM00359">
    <property type="entry name" value="PUA"/>
    <property type="match status" value="1"/>
</dbReference>
<feature type="binding site" evidence="8">
    <location>
        <position position="138"/>
    </location>
    <ligand>
        <name>substrate</name>
    </ligand>
</feature>
<proteinExistence type="inferred from homology"/>
<sequence>MKVILKIGTSVLVNNINGLDLVLMQNLVCEISRVYNQGVQIILITSGAVATGREMVNNLLSRSSFAALGQTKLIKYYYDFFGEQGIQIAQVLLSANSFKNRSRFNLLKETLTQLTDNRIIPIINENDTTVLKDSFGDNDSLAAIISVLVSAQKLVFLTDLDGLYSSDPKTGKNARLIKEVESVDLEIQRMCSKNTSKLGQGGMLSKLKGAKLATTCGIDAFIMSGLNPDNISKLLLNNQPVGTKFTSRKSHLSERKKRLLIGTISESRIIVDQGARKALEDKNSLLAVGLRGIKGDFMKGDFVNIIDKKGEVFAFGVVNYGSKELMPLLSLRDKDEIRRLFRKAVVHIDNLILLKC</sequence>
<dbReference type="InterPro" id="IPR001057">
    <property type="entry name" value="Glu/AcGlu_kinase"/>
</dbReference>
<reference evidence="10 11" key="1">
    <citation type="journal article" date="2016" name="Nat. Commun.">
        <title>Thousands of microbial genomes shed light on interconnected biogeochemical processes in an aquifer system.</title>
        <authorList>
            <person name="Anantharaman K."/>
            <person name="Brown C.T."/>
            <person name="Hug L.A."/>
            <person name="Sharon I."/>
            <person name="Castelle C.J."/>
            <person name="Probst A.J."/>
            <person name="Thomas B.C."/>
            <person name="Singh A."/>
            <person name="Wilkins M.J."/>
            <person name="Karaoz U."/>
            <person name="Brodie E.L."/>
            <person name="Williams K.H."/>
            <person name="Hubbard S.S."/>
            <person name="Banfield J.F."/>
        </authorList>
    </citation>
    <scope>NUCLEOTIDE SEQUENCE [LARGE SCALE GENOMIC DNA]</scope>
</reference>
<keyword evidence="6 8" id="KW-0418">Kinase</keyword>
<keyword evidence="1 8" id="KW-0963">Cytoplasm</keyword>
<dbReference type="InterPro" id="IPR002478">
    <property type="entry name" value="PUA"/>
</dbReference>
<dbReference type="NCBIfam" id="TIGR01027">
    <property type="entry name" value="proB"/>
    <property type="match status" value="1"/>
</dbReference>
<dbReference type="SUPFAM" id="SSF53633">
    <property type="entry name" value="Carbamate kinase-like"/>
    <property type="match status" value="1"/>
</dbReference>
<comment type="catalytic activity">
    <reaction evidence="8">
        <text>L-glutamate + ATP = L-glutamyl 5-phosphate + ADP</text>
        <dbReference type="Rhea" id="RHEA:14877"/>
        <dbReference type="ChEBI" id="CHEBI:29985"/>
        <dbReference type="ChEBI" id="CHEBI:30616"/>
        <dbReference type="ChEBI" id="CHEBI:58274"/>
        <dbReference type="ChEBI" id="CHEBI:456216"/>
        <dbReference type="EC" id="2.7.2.11"/>
    </reaction>
</comment>
<dbReference type="EC" id="2.7.2.11" evidence="8"/>
<dbReference type="FunFam" id="3.40.1160.10:FF:000006">
    <property type="entry name" value="Glutamate 5-kinase"/>
    <property type="match status" value="1"/>
</dbReference>
<evidence type="ECO:0000256" key="7">
    <source>
        <dbReference type="ARBA" id="ARBA00022840"/>
    </source>
</evidence>
<evidence type="ECO:0000256" key="6">
    <source>
        <dbReference type="ARBA" id="ARBA00022777"/>
    </source>
</evidence>
<comment type="caution">
    <text evidence="8">Lacks conserved residue(s) required for the propagation of feature annotation.</text>
</comment>
<dbReference type="PANTHER" id="PTHR43654:SF1">
    <property type="entry name" value="ISOPENTENYL PHOSPHATE KINASE"/>
    <property type="match status" value="1"/>
</dbReference>
<comment type="subcellular location">
    <subcellularLocation>
        <location evidence="8">Cytoplasm</location>
    </subcellularLocation>
</comment>
<dbReference type="PRINTS" id="PR00474">
    <property type="entry name" value="GLU5KINASE"/>
</dbReference>
<keyword evidence="5 8" id="KW-0547">Nucleotide-binding</keyword>